<evidence type="ECO:0000313" key="2">
    <source>
        <dbReference type="EMBL" id="AOO80850.1"/>
    </source>
</evidence>
<feature type="region of interest" description="Disordered" evidence="1">
    <location>
        <begin position="137"/>
        <end position="237"/>
    </location>
</feature>
<reference evidence="2 3" key="1">
    <citation type="journal article" date="2015" name="Antonie Van Leeuwenhoek">
        <title>Bosea vaviloviae sp. nov., a new species of slow-growing rhizobia isolated from nodules of the relict species Vavilovia formosa (Stev.) Fed.</title>
        <authorList>
            <person name="Safronova V.I."/>
            <person name="Kuznetsova I.G."/>
            <person name="Sazanova A.L."/>
            <person name="Kimeklis A.K."/>
            <person name="Belimov A.A."/>
            <person name="Andronov E.E."/>
            <person name="Pinaev A.G."/>
            <person name="Chizhevskaya E.P."/>
            <person name="Pukhaev A.R."/>
            <person name="Popov K.P."/>
            <person name="Willems A."/>
            <person name="Tikhonovich I.A."/>
        </authorList>
    </citation>
    <scope>NUCLEOTIDE SEQUENCE [LARGE SCALE GENOMIC DNA]</scope>
    <source>
        <strain evidence="2 3">Vaf18</strain>
    </source>
</reference>
<evidence type="ECO:0000256" key="1">
    <source>
        <dbReference type="SAM" id="MobiDB-lite"/>
    </source>
</evidence>
<evidence type="ECO:0008006" key="4">
    <source>
        <dbReference type="Google" id="ProtNLM"/>
    </source>
</evidence>
<gene>
    <name evidence="2" type="ORF">BHK69_10600</name>
</gene>
<dbReference type="RefSeq" id="WP_069690068.1">
    <property type="nucleotide sequence ID" value="NZ_CP017147.1"/>
</dbReference>
<proteinExistence type="predicted"/>
<dbReference type="EMBL" id="CP017147">
    <property type="protein sequence ID" value="AOO80850.1"/>
    <property type="molecule type" value="Genomic_DNA"/>
</dbReference>
<feature type="compositionally biased region" description="Basic and acidic residues" evidence="1">
    <location>
        <begin position="162"/>
        <end position="171"/>
    </location>
</feature>
<dbReference type="STRING" id="1526658.BHK69_10600"/>
<dbReference type="KEGG" id="bvv:BHK69_10600"/>
<name>A0A1D7U0F6_9HYPH</name>
<organism evidence="2 3">
    <name type="scientific">Bosea vaviloviae</name>
    <dbReference type="NCBI Taxonomy" id="1526658"/>
    <lineage>
        <taxon>Bacteria</taxon>
        <taxon>Pseudomonadati</taxon>
        <taxon>Pseudomonadota</taxon>
        <taxon>Alphaproteobacteria</taxon>
        <taxon>Hyphomicrobiales</taxon>
        <taxon>Boseaceae</taxon>
        <taxon>Bosea</taxon>
    </lineage>
</organism>
<protein>
    <recommendedName>
        <fullName evidence="4">DUF3306 domain-containing protein</fullName>
    </recommendedName>
</protein>
<feature type="region of interest" description="Disordered" evidence="1">
    <location>
        <begin position="24"/>
        <end position="56"/>
    </location>
</feature>
<dbReference type="Proteomes" id="UP000094969">
    <property type="component" value="Chromosome"/>
</dbReference>
<keyword evidence="3" id="KW-1185">Reference proteome</keyword>
<evidence type="ECO:0000313" key="3">
    <source>
        <dbReference type="Proteomes" id="UP000094969"/>
    </source>
</evidence>
<dbReference type="InterPro" id="IPR021735">
    <property type="entry name" value="DUF3306"/>
</dbReference>
<sequence length="237" mass="25563">MSPRAGDLDDEGFLTRWSRRKRAVAEQSEVLPPSPVGDALPAEGEPQAAASEPEMVEPPSLDLIDKDFDVAHWLKQNVPESWKLAAMRRAWESDPTIRDFENPARDYALDWNTPGGAPGYGPLTESDDVEAMVRGIFGDPEPKTALSGVDEGTGDSMSHTLSSHDERRSRDAALQGEQPAATPAGSVRVSEAGANPAEEAETARIAPDRVYAAAQNNPEPEKRSMRIRKRGGGAVPV</sequence>
<dbReference type="Pfam" id="PF11748">
    <property type="entry name" value="DUF3306"/>
    <property type="match status" value="1"/>
</dbReference>
<accession>A0A1D7U0F6</accession>
<dbReference type="OrthoDB" id="8100830at2"/>
<dbReference type="AlphaFoldDB" id="A0A1D7U0F6"/>